<keyword evidence="2" id="KW-1185">Reference proteome</keyword>
<protein>
    <recommendedName>
        <fullName evidence="3">Letm1 RBD domain-containing protein</fullName>
    </recommendedName>
</protein>
<evidence type="ECO:0000313" key="2">
    <source>
        <dbReference type="Proteomes" id="UP000515788"/>
    </source>
</evidence>
<evidence type="ECO:0000313" key="1">
    <source>
        <dbReference type="EMBL" id="QLL31001.1"/>
    </source>
</evidence>
<dbReference type="RefSeq" id="XP_037137676.1">
    <property type="nucleotide sequence ID" value="XM_037281781.1"/>
</dbReference>
<reference evidence="1 2" key="1">
    <citation type="submission" date="2020-06" db="EMBL/GenBank/DDBJ databases">
        <title>The yeast mating-type switching endonuclease HO is a domesticated member of an unorthodox homing genetic element family.</title>
        <authorList>
            <person name="Coughlan A.Y."/>
            <person name="Lombardi L."/>
            <person name="Braun-Galleani S."/>
            <person name="Martos A.R."/>
            <person name="Galeote V."/>
            <person name="Bigey F."/>
            <person name="Dequin S."/>
            <person name="Byrne K.P."/>
            <person name="Wolfe K.H."/>
        </authorList>
    </citation>
    <scope>NUCLEOTIDE SEQUENCE [LARGE SCALE GENOMIC DNA]</scope>
    <source>
        <strain evidence="1 2">CBS764</strain>
    </source>
</reference>
<name>A0A7G3ZBW5_9SACH</name>
<dbReference type="OrthoDB" id="73691at2759"/>
<evidence type="ECO:0008006" key="3">
    <source>
        <dbReference type="Google" id="ProtNLM"/>
    </source>
</evidence>
<proteinExistence type="predicted"/>
<dbReference type="GeneID" id="59324098"/>
<gene>
    <name evidence="1" type="ORF">HG536_0A08160</name>
</gene>
<dbReference type="EMBL" id="CP059246">
    <property type="protein sequence ID" value="QLL31001.1"/>
    <property type="molecule type" value="Genomic_DNA"/>
</dbReference>
<accession>A0A7G3ZBW5</accession>
<dbReference type="Proteomes" id="UP000515788">
    <property type="component" value="Chromosome 1"/>
</dbReference>
<organism evidence="1 2">
    <name type="scientific">Torulaspora globosa</name>
    <dbReference type="NCBI Taxonomy" id="48254"/>
    <lineage>
        <taxon>Eukaryota</taxon>
        <taxon>Fungi</taxon>
        <taxon>Dikarya</taxon>
        <taxon>Ascomycota</taxon>
        <taxon>Saccharomycotina</taxon>
        <taxon>Saccharomycetes</taxon>
        <taxon>Saccharomycetales</taxon>
        <taxon>Saccharomycetaceae</taxon>
        <taxon>Torulaspora</taxon>
    </lineage>
</organism>
<dbReference type="AlphaFoldDB" id="A0A7G3ZBW5"/>
<sequence length="411" mass="47286">MGSWFIQGCVLRSKVASRPLQYSTQAHQQLPLSLSSINVAGQGMKANKLLKKLGLKLKAGELQLVKLAENCDGGINSDRSLPMTEFPKQKIFIEVASDNGIAAWRKGIVKWFRLGVHMMKYYKYGLQNTYRVAKDTKYLIADKDLDSKTPLATQMAKLIEFNEIRARLNKAPNSLPLTRKQFVEYYRRGQVWKIPTFFLIALVLEELTAVICYFFPKVAPHNCLTPGGYLKISRSHANITDLKDPAKYKSPYNLAKKQLFQILRTSPIIQTPSWRLRVYALIDNKRQPCETLVQIHQYLFVDDWLLLKSILTGKEARLSYRELVNCIWERQLYSKDEDLNKMVNDDTGRRILIWRLFLYWSFRFDKTVTVGGDQLFSEKWGVNNVSILNHTGLDGRQLLGVKGLSALEENV</sequence>
<dbReference type="KEGG" id="tgb:HG536_0A08160"/>